<reference evidence="3" key="1">
    <citation type="journal article" date="2019" name="Int. J. Syst. Evol. Microbiol.">
        <title>The Global Catalogue of Microorganisms (GCM) 10K type strain sequencing project: providing services to taxonomists for standard genome sequencing and annotation.</title>
        <authorList>
            <consortium name="The Broad Institute Genomics Platform"/>
            <consortium name="The Broad Institute Genome Sequencing Center for Infectious Disease"/>
            <person name="Wu L."/>
            <person name="Ma J."/>
        </authorList>
    </citation>
    <scope>NUCLEOTIDE SEQUENCE [LARGE SCALE GENOMIC DNA]</scope>
    <source>
        <strain evidence="3">JCM 16703</strain>
    </source>
</reference>
<accession>A0ABP7XKS1</accession>
<organism evidence="2 3">
    <name type="scientific">Nocardioides fonticola</name>
    <dbReference type="NCBI Taxonomy" id="450363"/>
    <lineage>
        <taxon>Bacteria</taxon>
        <taxon>Bacillati</taxon>
        <taxon>Actinomycetota</taxon>
        <taxon>Actinomycetes</taxon>
        <taxon>Propionibacteriales</taxon>
        <taxon>Nocardioidaceae</taxon>
        <taxon>Nocardioides</taxon>
    </lineage>
</organism>
<feature type="compositionally biased region" description="Basic and acidic residues" evidence="1">
    <location>
        <begin position="123"/>
        <end position="132"/>
    </location>
</feature>
<sequence length="132" mass="14220">MGERDDILGRGEYAESTLDQWRNRALAAEAELERARTWKAEALEVMAGLQEVGQALGLALGQRITGRVAVDAALDLRNQVERLQAGHQSARSCPSTSGPGPCLNTTPHDAPRGCVHHSTSGVPDRHQKGDDE</sequence>
<dbReference type="EMBL" id="BAAAZH010000016">
    <property type="protein sequence ID" value="GAA4120551.1"/>
    <property type="molecule type" value="Genomic_DNA"/>
</dbReference>
<evidence type="ECO:0008006" key="4">
    <source>
        <dbReference type="Google" id="ProtNLM"/>
    </source>
</evidence>
<protein>
    <recommendedName>
        <fullName evidence="4">Transposase</fullName>
    </recommendedName>
</protein>
<proteinExistence type="predicted"/>
<keyword evidence="3" id="KW-1185">Reference proteome</keyword>
<gene>
    <name evidence="2" type="ORF">GCM10022215_24310</name>
</gene>
<name>A0ABP7XKS1_9ACTN</name>
<dbReference type="Proteomes" id="UP001501495">
    <property type="component" value="Unassembled WGS sequence"/>
</dbReference>
<feature type="region of interest" description="Disordered" evidence="1">
    <location>
        <begin position="83"/>
        <end position="132"/>
    </location>
</feature>
<feature type="compositionally biased region" description="Polar residues" evidence="1">
    <location>
        <begin position="86"/>
        <end position="107"/>
    </location>
</feature>
<dbReference type="RefSeq" id="WP_344733667.1">
    <property type="nucleotide sequence ID" value="NZ_BAAAZH010000016.1"/>
</dbReference>
<evidence type="ECO:0000313" key="2">
    <source>
        <dbReference type="EMBL" id="GAA4120551.1"/>
    </source>
</evidence>
<evidence type="ECO:0000313" key="3">
    <source>
        <dbReference type="Proteomes" id="UP001501495"/>
    </source>
</evidence>
<comment type="caution">
    <text evidence="2">The sequence shown here is derived from an EMBL/GenBank/DDBJ whole genome shotgun (WGS) entry which is preliminary data.</text>
</comment>
<evidence type="ECO:0000256" key="1">
    <source>
        <dbReference type="SAM" id="MobiDB-lite"/>
    </source>
</evidence>